<comment type="caution">
    <text evidence="1">The sequence shown here is derived from an EMBL/GenBank/DDBJ whole genome shotgun (WGS) entry which is preliminary data.</text>
</comment>
<dbReference type="Proteomes" id="UP001497680">
    <property type="component" value="Unassembled WGS sequence"/>
</dbReference>
<sequence>MTTEWRESKLRHQVLQPKATAKTPYSIESPGAEAVEGETKPRRHPLTANGLITKPSDDISTVYDLLKVSVAKYGNAKAMGSRRLVRTHQETKKIKKIVDGQEQEVDKAWTFFELGPYEYLTYNDFEKLVLSIGSGLRKLGMVKDDRVHIFAATSANWLTVSHAASSQSMPIVTAYDTLGEEGLRHSMVATGAKAIFLDPHLLPTLGNVLKDATEVRYVIWNNQNQVRQEHINNLKSAYPHITVVSFKELEKLGRENPYDPVPPTPQDLCCIMYTSGSTGTPKGVPLKHSNLIAAVAGVSVVVQPFIGPGDSLLTYLPLAHILELVFENAALYWGAIMGYGNPKTLSDTSVRNCAGDIREFKPSVLVGVPAVWESVKKGITAKVAAGGPVVQNMFWGALALKGRLMSTGLPGSGLLDSVVFKKIKEATGGRLKLCMNGGGPVARDTQRFISMAIAPMIIGYGLTETNAMGSLMSPLEWSSDTIGAMPASIEVKLVDFPDAGYYATNKPNPQGEIWIRGASVMDEYYQNEKETQDNMAPGGWFKTGDIGEFDSRGHLKIIDRKKNLVKTLNGEYIALEKLESIYRSTQVVANICVYADQSKAKPIAIIVPAEPALKKLAADNGIPGASIEELVHNKKLNGIVLKELQAAGRSGGLSGIEIIEGVALSDEEWTPQNGLVTAAQKLNRKGILKKYEKEVQDAYSSSS</sequence>
<accession>A0ACC0D5Z9</accession>
<protein>
    <submittedName>
        <fullName evidence="1">Acetyl-CoA synthetase-like protein</fullName>
    </submittedName>
</protein>
<organism evidence="1 2">
    <name type="scientific">Hypoxylon rubiginosum</name>
    <dbReference type="NCBI Taxonomy" id="110542"/>
    <lineage>
        <taxon>Eukaryota</taxon>
        <taxon>Fungi</taxon>
        <taxon>Dikarya</taxon>
        <taxon>Ascomycota</taxon>
        <taxon>Pezizomycotina</taxon>
        <taxon>Sordariomycetes</taxon>
        <taxon>Xylariomycetidae</taxon>
        <taxon>Xylariales</taxon>
        <taxon>Hypoxylaceae</taxon>
        <taxon>Hypoxylon</taxon>
    </lineage>
</organism>
<gene>
    <name evidence="1" type="ORF">F4821DRAFT_97450</name>
</gene>
<proteinExistence type="predicted"/>
<evidence type="ECO:0000313" key="1">
    <source>
        <dbReference type="EMBL" id="KAI6087936.1"/>
    </source>
</evidence>
<reference evidence="1 2" key="1">
    <citation type="journal article" date="2022" name="New Phytol.">
        <title>Ecological generalism drives hyperdiversity of secondary metabolite gene clusters in xylarialean endophytes.</title>
        <authorList>
            <person name="Franco M.E.E."/>
            <person name="Wisecaver J.H."/>
            <person name="Arnold A.E."/>
            <person name="Ju Y.M."/>
            <person name="Slot J.C."/>
            <person name="Ahrendt S."/>
            <person name="Moore L.P."/>
            <person name="Eastman K.E."/>
            <person name="Scott K."/>
            <person name="Konkel Z."/>
            <person name="Mondo S.J."/>
            <person name="Kuo A."/>
            <person name="Hayes R.D."/>
            <person name="Haridas S."/>
            <person name="Andreopoulos B."/>
            <person name="Riley R."/>
            <person name="LaButti K."/>
            <person name="Pangilinan J."/>
            <person name="Lipzen A."/>
            <person name="Amirebrahimi M."/>
            <person name="Yan J."/>
            <person name="Adam C."/>
            <person name="Keymanesh K."/>
            <person name="Ng V."/>
            <person name="Louie K."/>
            <person name="Northen T."/>
            <person name="Drula E."/>
            <person name="Henrissat B."/>
            <person name="Hsieh H.M."/>
            <person name="Youens-Clark K."/>
            <person name="Lutzoni F."/>
            <person name="Miadlikowska J."/>
            <person name="Eastwood D.C."/>
            <person name="Hamelin R.C."/>
            <person name="Grigoriev I.V."/>
            <person name="U'Ren J.M."/>
        </authorList>
    </citation>
    <scope>NUCLEOTIDE SEQUENCE [LARGE SCALE GENOMIC DNA]</scope>
    <source>
        <strain evidence="1 2">ER1909</strain>
    </source>
</reference>
<keyword evidence="2" id="KW-1185">Reference proteome</keyword>
<name>A0ACC0D5Z9_9PEZI</name>
<dbReference type="EMBL" id="MU394304">
    <property type="protein sequence ID" value="KAI6087936.1"/>
    <property type="molecule type" value="Genomic_DNA"/>
</dbReference>
<evidence type="ECO:0000313" key="2">
    <source>
        <dbReference type="Proteomes" id="UP001497680"/>
    </source>
</evidence>